<proteinExistence type="predicted"/>
<organism evidence="2 3">
    <name type="scientific">Clostridium haemolyticum NCTC 9693</name>
    <dbReference type="NCBI Taxonomy" id="1443114"/>
    <lineage>
        <taxon>Bacteria</taxon>
        <taxon>Bacillati</taxon>
        <taxon>Bacillota</taxon>
        <taxon>Clostridia</taxon>
        <taxon>Eubacteriales</taxon>
        <taxon>Clostridiaceae</taxon>
        <taxon>Clostridium</taxon>
    </lineage>
</organism>
<keyword evidence="3" id="KW-1185">Reference proteome</keyword>
<reference evidence="2 3" key="1">
    <citation type="submission" date="2014-02" db="EMBL/GenBank/DDBJ databases">
        <title>Plasmidome dynamics in the species complex Clostridium novyi sensu lato converts strains of independent lineages into distinctly different pathogens.</title>
        <authorList>
            <person name="Skarin H."/>
            <person name="Segerman B."/>
        </authorList>
    </citation>
    <scope>NUCLEOTIDE SEQUENCE [LARGE SCALE GENOMIC DNA]</scope>
    <source>
        <strain evidence="2 3">NCTC 9693</strain>
    </source>
</reference>
<comment type="caution">
    <text evidence="2">The sequence shown here is derived from an EMBL/GenBank/DDBJ whole genome shotgun (WGS) entry which is preliminary data.</text>
</comment>
<feature type="transmembrane region" description="Helical" evidence="1">
    <location>
        <begin position="39"/>
        <end position="56"/>
    </location>
</feature>
<dbReference type="Proteomes" id="UP000027937">
    <property type="component" value="Unassembled WGS sequence"/>
</dbReference>
<name>A0ABR4TEA2_CLOHA</name>
<evidence type="ECO:0000256" key="1">
    <source>
        <dbReference type="SAM" id="Phobius"/>
    </source>
</evidence>
<feature type="transmembrane region" description="Helical" evidence="1">
    <location>
        <begin position="123"/>
        <end position="143"/>
    </location>
</feature>
<evidence type="ECO:0000313" key="3">
    <source>
        <dbReference type="Proteomes" id="UP000027937"/>
    </source>
</evidence>
<keyword evidence="1" id="KW-0812">Transmembrane</keyword>
<gene>
    <name evidence="2" type="ORF">Z960_11835</name>
</gene>
<protein>
    <submittedName>
        <fullName evidence="2">Uncharacterized protein</fullName>
    </submittedName>
</protein>
<keyword evidence="1" id="KW-0472">Membrane</keyword>
<dbReference type="RefSeq" id="WP_039229791.1">
    <property type="nucleotide sequence ID" value="NZ_JENX01000095.1"/>
</dbReference>
<dbReference type="EMBL" id="JENX01000095">
    <property type="protein sequence ID" value="KEI15745.1"/>
    <property type="molecule type" value="Genomic_DNA"/>
</dbReference>
<sequence length="147" mass="16509">MKIYLKKGIDLFMYSTSYILFIALPYFIILDGNKITNKLGILVSLGFLILWFYWSYKNKLGFWLGIVVGCIGASGGIILGIVSLLCFFLNSLDAYSLYIVGPWMLPLTPLFEYIPSYGFINNFLGHISVILVIILTGIGGYIGRIKK</sequence>
<keyword evidence="1" id="KW-1133">Transmembrane helix</keyword>
<evidence type="ECO:0000313" key="2">
    <source>
        <dbReference type="EMBL" id="KEI15745.1"/>
    </source>
</evidence>
<accession>A0ABR4TEA2</accession>
<feature type="transmembrane region" description="Helical" evidence="1">
    <location>
        <begin position="62"/>
        <end position="88"/>
    </location>
</feature>
<feature type="transmembrane region" description="Helical" evidence="1">
    <location>
        <begin position="12"/>
        <end position="30"/>
    </location>
</feature>